<dbReference type="PIRSF" id="PIRSF038169">
    <property type="entry name" value="WD_repeat_p55"/>
    <property type="match status" value="1"/>
</dbReference>
<comment type="similarity">
    <text evidence="1 5">Belongs to the WD repeat WDR55 family.</text>
</comment>
<dbReference type="RefSeq" id="XP_505039.1">
    <property type="nucleotide sequence ID" value="XM_505039.3"/>
</dbReference>
<evidence type="ECO:0000313" key="8">
    <source>
        <dbReference type="Proteomes" id="UP000182444"/>
    </source>
</evidence>
<dbReference type="GO" id="GO:0005730">
    <property type="term" value="C:nucleolus"/>
    <property type="evidence" value="ECO:0007669"/>
    <property type="project" value="UniProtKB-SubCell"/>
</dbReference>
<dbReference type="eggNOG" id="KOG2444">
    <property type="taxonomic scope" value="Eukaryota"/>
</dbReference>
<organism evidence="7 8">
    <name type="scientific">Yarrowia lipolytica</name>
    <name type="common">Candida lipolytica</name>
    <dbReference type="NCBI Taxonomy" id="4952"/>
    <lineage>
        <taxon>Eukaryota</taxon>
        <taxon>Fungi</taxon>
        <taxon>Dikarya</taxon>
        <taxon>Ascomycota</taxon>
        <taxon>Saccharomycotina</taxon>
        <taxon>Dipodascomycetes</taxon>
        <taxon>Dipodascales</taxon>
        <taxon>Dipodascales incertae sedis</taxon>
        <taxon>Yarrowia</taxon>
    </lineage>
</organism>
<feature type="region of interest" description="Disordered" evidence="6">
    <location>
        <begin position="312"/>
        <end position="356"/>
    </location>
</feature>
<dbReference type="SUPFAM" id="SSF50978">
    <property type="entry name" value="WD40 repeat-like"/>
    <property type="match status" value="1"/>
</dbReference>
<reference evidence="7 8" key="1">
    <citation type="journal article" date="2016" name="PLoS ONE">
        <title>Sequence Assembly of Yarrowia lipolytica Strain W29/CLIB89 Shows Transposable Element Diversity.</title>
        <authorList>
            <person name="Magnan C."/>
            <person name="Yu J."/>
            <person name="Chang I."/>
            <person name="Jahn E."/>
            <person name="Kanomata Y."/>
            <person name="Wu J."/>
            <person name="Zeller M."/>
            <person name="Oakes M."/>
            <person name="Baldi P."/>
            <person name="Sandmeyer S."/>
        </authorList>
    </citation>
    <scope>NUCLEOTIDE SEQUENCE [LARGE SCALE GENOMIC DNA]</scope>
    <source>
        <strain evidence="8">CLIB89(W29)</strain>
    </source>
</reference>
<dbReference type="InterPro" id="IPR017422">
    <property type="entry name" value="WDR55"/>
</dbReference>
<dbReference type="InterPro" id="IPR036322">
    <property type="entry name" value="WD40_repeat_dom_sf"/>
</dbReference>
<evidence type="ECO:0000256" key="6">
    <source>
        <dbReference type="SAM" id="MobiDB-lite"/>
    </source>
</evidence>
<dbReference type="InterPro" id="IPR015943">
    <property type="entry name" value="WD40/YVTN_repeat-like_dom_sf"/>
</dbReference>
<dbReference type="VEuPathDB" id="FungiDB:YALI1_F08324g"/>
<sequence length="356" mass="38463">MAKKETKHTPLTKLKFQDPIFGISFHPEQPRFVVGSSTGTVTAYKYSVDPQSATCGAPEVVWTTKRHKGSCRALIYSEDGSSVYSVGSDGVIKRADSQSGKVRAKNTESLPSTPSCIVRSEAYVAVGCEDGSIVAFDKTSLAEKHRAEGAHDGECVNALLELTHQNKHSFASLGSTTACVVDVRKGVKSTSDDQEDEILCGTMAAKDMGVCGMSQGQITTWTLGFNDQQNRVKLSEESIDAVIGAEDDYEVYAGGGEGIVWLANVKSGKKLDQFVHSRNDEVSFLDLDYQYRLVTASMNSLKLWPTADDEQKQAEVAAAKGAEEEQKAAPSGPPRKKHKKVKNKAHNPGVAHFGDL</sequence>
<evidence type="ECO:0000256" key="5">
    <source>
        <dbReference type="PIRNR" id="PIRNR038169"/>
    </source>
</evidence>
<dbReference type="InterPro" id="IPR001680">
    <property type="entry name" value="WD40_rpt"/>
</dbReference>
<dbReference type="PANTHER" id="PTHR44019:SF20">
    <property type="entry name" value="WD REPEAT-CONTAINING PROTEIN 55"/>
    <property type="match status" value="1"/>
</dbReference>
<keyword evidence="4 5" id="KW-0539">Nucleus</keyword>
<dbReference type="SMR" id="A0A1D8NM47"/>
<evidence type="ECO:0000256" key="1">
    <source>
        <dbReference type="ARBA" id="ARBA00007625"/>
    </source>
</evidence>
<dbReference type="KEGG" id="yli:2907934"/>
<dbReference type="Proteomes" id="UP000182444">
    <property type="component" value="Chromosome 1F"/>
</dbReference>
<gene>
    <name evidence="7" type="ORF">YALI1_F08324g</name>
</gene>
<comment type="subcellular location">
    <subcellularLocation>
        <location evidence="5">Nucleus</location>
        <location evidence="5">Nucleolus</location>
    </subcellularLocation>
</comment>
<dbReference type="OrthoDB" id="2288928at2759"/>
<dbReference type="AlphaFoldDB" id="A0A1D8NM47"/>
<name>A0A1D8NM47_YARLL</name>
<dbReference type="GeneID" id="2907934"/>
<keyword evidence="3" id="KW-0677">Repeat</keyword>
<dbReference type="Gene3D" id="2.130.10.10">
    <property type="entry name" value="YVTN repeat-like/Quinoprotein amine dehydrogenase"/>
    <property type="match status" value="1"/>
</dbReference>
<dbReference type="InterPro" id="IPR050505">
    <property type="entry name" value="WDR55/POC1"/>
</dbReference>
<dbReference type="EMBL" id="CP017558">
    <property type="protein sequence ID" value="AOW06709.1"/>
    <property type="molecule type" value="Genomic_DNA"/>
</dbReference>
<accession>A0A1D8NM47</accession>
<evidence type="ECO:0000256" key="2">
    <source>
        <dbReference type="ARBA" id="ARBA00022574"/>
    </source>
</evidence>
<dbReference type="SMART" id="SM00320">
    <property type="entry name" value="WD40"/>
    <property type="match status" value="3"/>
</dbReference>
<keyword evidence="2 5" id="KW-0853">WD repeat</keyword>
<feature type="compositionally biased region" description="Basic residues" evidence="6">
    <location>
        <begin position="334"/>
        <end position="345"/>
    </location>
</feature>
<dbReference type="VEuPathDB" id="FungiDB:YALI0_F05588g"/>
<evidence type="ECO:0000256" key="4">
    <source>
        <dbReference type="ARBA" id="ARBA00023242"/>
    </source>
</evidence>
<dbReference type="PANTHER" id="PTHR44019">
    <property type="entry name" value="WD REPEAT-CONTAINING PROTEIN 55"/>
    <property type="match status" value="1"/>
</dbReference>
<evidence type="ECO:0000313" key="7">
    <source>
        <dbReference type="EMBL" id="AOW06709.1"/>
    </source>
</evidence>
<protein>
    <recommendedName>
        <fullName evidence="5">WD repeat-containing protein</fullName>
    </recommendedName>
</protein>
<evidence type="ECO:0000256" key="3">
    <source>
        <dbReference type="ARBA" id="ARBA00022737"/>
    </source>
</evidence>
<proteinExistence type="inferred from homology"/>
<dbReference type="OMA" id="QAIHPTE"/>